<evidence type="ECO:0000313" key="2">
    <source>
        <dbReference type="EMBL" id="AWN03562.1"/>
    </source>
</evidence>
<accession>A0A2U8UIS8</accession>
<protein>
    <submittedName>
        <fullName evidence="2">Uncharacterized protein</fullName>
    </submittedName>
</protein>
<gene>
    <name evidence="2" type="primary">47</name>
    <name evidence="2" type="ORF">PBI_HYPERION_47</name>
</gene>
<dbReference type="KEGG" id="vg:54992105"/>
<organism evidence="2 3">
    <name type="scientific">Microbacterium phage Hyperion</name>
    <dbReference type="NCBI Taxonomy" id="2182354"/>
    <lineage>
        <taxon>Viruses</taxon>
        <taxon>Duplodnaviria</taxon>
        <taxon>Heunggongvirae</taxon>
        <taxon>Uroviricota</taxon>
        <taxon>Caudoviricetes</taxon>
        <taxon>Squashvirus</taxon>
        <taxon>Squashvirus hyperion</taxon>
    </lineage>
</organism>
<evidence type="ECO:0000256" key="1">
    <source>
        <dbReference type="SAM" id="MobiDB-lite"/>
    </source>
</evidence>
<reference evidence="2 3" key="1">
    <citation type="submission" date="2018-03" db="EMBL/GenBank/DDBJ databases">
        <authorList>
            <person name="Stanton A.-C.J."/>
            <person name="Garlena R.A."/>
            <person name="Russell D.A."/>
            <person name="Pope W.H."/>
            <person name="Jacobs-Sera D."/>
            <person name="Hatfull G.F."/>
        </authorList>
    </citation>
    <scope>NUCLEOTIDE SEQUENCE [LARGE SCALE GENOMIC DNA]</scope>
</reference>
<proteinExistence type="predicted"/>
<name>A0A2U8UIS8_9CAUD</name>
<keyword evidence="3" id="KW-1185">Reference proteome</keyword>
<feature type="region of interest" description="Disordered" evidence="1">
    <location>
        <begin position="76"/>
        <end position="100"/>
    </location>
</feature>
<evidence type="ECO:0000313" key="3">
    <source>
        <dbReference type="Proteomes" id="UP000246630"/>
    </source>
</evidence>
<dbReference type="RefSeq" id="YP_009801589.1">
    <property type="nucleotide sequence ID" value="NC_047973.1"/>
</dbReference>
<dbReference type="Proteomes" id="UP000246630">
    <property type="component" value="Segment"/>
</dbReference>
<dbReference type="GeneID" id="54992105"/>
<sequence length="100" mass="10736">MIEHHHPDGEPTPTVRELYERKDGSAEAIDWVKPSKTAPAVPTRFRLLPKGQAVISEIQHRNAAATLARGTAREEAAAAVRAARERGGSEDGGKSKSTPS</sequence>
<feature type="compositionally biased region" description="Basic and acidic residues" evidence="1">
    <location>
        <begin position="76"/>
        <end position="94"/>
    </location>
</feature>
<dbReference type="EMBL" id="MH153803">
    <property type="protein sequence ID" value="AWN03562.1"/>
    <property type="molecule type" value="Genomic_DNA"/>
</dbReference>